<sequence>MRDEEMPPNPALEKEPEQRKPRLIQPHTKPWIHFGYFVFVLMVLSVTFSLIKVMAD</sequence>
<evidence type="ECO:0000313" key="4">
    <source>
        <dbReference type="Proteomes" id="UP000280791"/>
    </source>
</evidence>
<accession>A0A497YJX1</accession>
<keyword evidence="2" id="KW-0812">Transmembrane</keyword>
<dbReference type="RefSeq" id="WP_158290775.1">
    <property type="nucleotide sequence ID" value="NZ_QBEW01000003.1"/>
</dbReference>
<dbReference type="Proteomes" id="UP000280791">
    <property type="component" value="Unassembled WGS sequence"/>
</dbReference>
<feature type="region of interest" description="Disordered" evidence="1">
    <location>
        <begin position="1"/>
        <end position="23"/>
    </location>
</feature>
<keyword evidence="2" id="KW-0472">Membrane</keyword>
<protein>
    <submittedName>
        <fullName evidence="3">Uncharacterized protein</fullName>
    </submittedName>
</protein>
<evidence type="ECO:0000256" key="1">
    <source>
        <dbReference type="SAM" id="MobiDB-lite"/>
    </source>
</evidence>
<dbReference type="AlphaFoldDB" id="A0A497YJX1"/>
<keyword evidence="2" id="KW-1133">Transmembrane helix</keyword>
<keyword evidence="4" id="KW-1185">Reference proteome</keyword>
<evidence type="ECO:0000313" key="3">
    <source>
        <dbReference type="EMBL" id="RLJ90030.1"/>
    </source>
</evidence>
<feature type="transmembrane region" description="Helical" evidence="2">
    <location>
        <begin position="31"/>
        <end position="51"/>
    </location>
</feature>
<name>A0A497YJX1_9BACL</name>
<dbReference type="EMBL" id="RCCP01000001">
    <property type="protein sequence ID" value="RLJ90030.1"/>
    <property type="molecule type" value="Genomic_DNA"/>
</dbReference>
<organism evidence="3 4">
    <name type="scientific">Planococcus citreus</name>
    <dbReference type="NCBI Taxonomy" id="1373"/>
    <lineage>
        <taxon>Bacteria</taxon>
        <taxon>Bacillati</taxon>
        <taxon>Bacillota</taxon>
        <taxon>Bacilli</taxon>
        <taxon>Bacillales</taxon>
        <taxon>Caryophanaceae</taxon>
        <taxon>Planococcus</taxon>
    </lineage>
</organism>
<proteinExistence type="predicted"/>
<comment type="caution">
    <text evidence="3">The sequence shown here is derived from an EMBL/GenBank/DDBJ whole genome shotgun (WGS) entry which is preliminary data.</text>
</comment>
<evidence type="ECO:0000256" key="2">
    <source>
        <dbReference type="SAM" id="Phobius"/>
    </source>
</evidence>
<gene>
    <name evidence="3" type="ORF">DFR62_0172</name>
</gene>
<reference evidence="3 4" key="1">
    <citation type="submission" date="2018-10" db="EMBL/GenBank/DDBJ databases">
        <title>Genomic Encyclopedia of Type Strains, Phase IV (KMG-IV): sequencing the most valuable type-strain genomes for metagenomic binning, comparative biology and taxonomic classification.</title>
        <authorList>
            <person name="Goeker M."/>
        </authorList>
    </citation>
    <scope>NUCLEOTIDE SEQUENCE [LARGE SCALE GENOMIC DNA]</scope>
    <source>
        <strain evidence="3 4">DSM 20549</strain>
    </source>
</reference>